<dbReference type="NCBIfam" id="NF008046">
    <property type="entry name" value="PRK10779.1"/>
    <property type="match status" value="1"/>
</dbReference>
<proteinExistence type="inferred from homology"/>
<evidence type="ECO:0000256" key="3">
    <source>
        <dbReference type="ARBA" id="ARBA00007931"/>
    </source>
</evidence>
<feature type="transmembrane region" description="Helical" evidence="11">
    <location>
        <begin position="381"/>
        <end position="410"/>
    </location>
</feature>
<dbReference type="Pfam" id="PF02163">
    <property type="entry name" value="Peptidase_M50"/>
    <property type="match status" value="1"/>
</dbReference>
<dbReference type="CDD" id="cd23081">
    <property type="entry name" value="cpPDZ_EcRseP-like"/>
    <property type="match status" value="1"/>
</dbReference>
<keyword evidence="11" id="KW-0479">Metal-binding</keyword>
<evidence type="ECO:0000256" key="7">
    <source>
        <dbReference type="ARBA" id="ARBA00022833"/>
    </source>
</evidence>
<comment type="cofactor">
    <cofactor evidence="1 11">
        <name>Zn(2+)</name>
        <dbReference type="ChEBI" id="CHEBI:29105"/>
    </cofactor>
</comment>
<dbReference type="PROSITE" id="PS50106">
    <property type="entry name" value="PDZ"/>
    <property type="match status" value="1"/>
</dbReference>
<evidence type="ECO:0000256" key="10">
    <source>
        <dbReference type="ARBA" id="ARBA00023136"/>
    </source>
</evidence>
<keyword evidence="8 11" id="KW-1133">Transmembrane helix</keyword>
<reference evidence="14" key="1">
    <citation type="submission" date="2016-10" db="EMBL/GenBank/DDBJ databases">
        <authorList>
            <person name="Varghese N."/>
            <person name="Submissions S."/>
        </authorList>
    </citation>
    <scope>NUCLEOTIDE SEQUENCE [LARGE SCALE GENOMIC DNA]</scope>
    <source>
        <strain evidence="14">DSM 23439</strain>
    </source>
</reference>
<dbReference type="InterPro" id="IPR004387">
    <property type="entry name" value="Pept_M50_Zn"/>
</dbReference>
<dbReference type="PANTHER" id="PTHR42837">
    <property type="entry name" value="REGULATOR OF SIGMA-E PROTEASE RSEP"/>
    <property type="match status" value="1"/>
</dbReference>
<evidence type="ECO:0000313" key="13">
    <source>
        <dbReference type="EMBL" id="SFC28484.1"/>
    </source>
</evidence>
<evidence type="ECO:0000256" key="4">
    <source>
        <dbReference type="ARBA" id="ARBA00022670"/>
    </source>
</evidence>
<evidence type="ECO:0000259" key="12">
    <source>
        <dbReference type="PROSITE" id="PS50106"/>
    </source>
</evidence>
<protein>
    <recommendedName>
        <fullName evidence="11">Zinc metalloprotease</fullName>
        <ecNumber evidence="11">3.4.24.-</ecNumber>
    </recommendedName>
</protein>
<keyword evidence="14" id="KW-1185">Reference proteome</keyword>
<keyword evidence="6 11" id="KW-0378">Hydrolase</keyword>
<dbReference type="InterPro" id="IPR001478">
    <property type="entry name" value="PDZ"/>
</dbReference>
<keyword evidence="5 11" id="KW-0812">Transmembrane</keyword>
<accession>A0A1I1HX13</accession>
<keyword evidence="9 11" id="KW-0482">Metalloprotease</keyword>
<comment type="similarity">
    <text evidence="3 11">Belongs to the peptidase M50B family.</text>
</comment>
<dbReference type="EC" id="3.4.24.-" evidence="11"/>
<dbReference type="Gene3D" id="2.30.42.10">
    <property type="match status" value="2"/>
</dbReference>
<dbReference type="CDD" id="cd06163">
    <property type="entry name" value="S2P-M50_PDZ_RseP-like"/>
    <property type="match status" value="2"/>
</dbReference>
<dbReference type="Proteomes" id="UP000199046">
    <property type="component" value="Unassembled WGS sequence"/>
</dbReference>
<comment type="subcellular location">
    <subcellularLocation>
        <location evidence="2">Membrane</location>
        <topology evidence="2">Multi-pass membrane protein</topology>
    </subcellularLocation>
</comment>
<dbReference type="GO" id="GO:0046872">
    <property type="term" value="F:metal ion binding"/>
    <property type="evidence" value="ECO:0007669"/>
    <property type="project" value="UniProtKB-KW"/>
</dbReference>
<keyword evidence="10 11" id="KW-0472">Membrane</keyword>
<organism evidence="13 14">
    <name type="scientific">Kushneria avicenniae</name>
    <dbReference type="NCBI Taxonomy" id="402385"/>
    <lineage>
        <taxon>Bacteria</taxon>
        <taxon>Pseudomonadati</taxon>
        <taxon>Pseudomonadota</taxon>
        <taxon>Gammaproteobacteria</taxon>
        <taxon>Oceanospirillales</taxon>
        <taxon>Halomonadaceae</taxon>
        <taxon>Kushneria</taxon>
    </lineage>
</organism>
<dbReference type="NCBIfam" id="TIGR00054">
    <property type="entry name" value="RIP metalloprotease RseP"/>
    <property type="match status" value="1"/>
</dbReference>
<keyword evidence="4 13" id="KW-0645">Protease</keyword>
<dbReference type="GO" id="GO:0006508">
    <property type="term" value="P:proteolysis"/>
    <property type="evidence" value="ECO:0007669"/>
    <property type="project" value="UniProtKB-KW"/>
</dbReference>
<dbReference type="Pfam" id="PF17820">
    <property type="entry name" value="PDZ_6"/>
    <property type="match status" value="1"/>
</dbReference>
<dbReference type="RefSeq" id="WP_090131180.1">
    <property type="nucleotide sequence ID" value="NZ_FOLY01000002.1"/>
</dbReference>
<evidence type="ECO:0000256" key="8">
    <source>
        <dbReference type="ARBA" id="ARBA00022989"/>
    </source>
</evidence>
<dbReference type="PANTHER" id="PTHR42837:SF2">
    <property type="entry name" value="MEMBRANE METALLOPROTEASE ARASP2, CHLOROPLASTIC-RELATED"/>
    <property type="match status" value="1"/>
</dbReference>
<evidence type="ECO:0000256" key="5">
    <source>
        <dbReference type="ARBA" id="ARBA00022692"/>
    </source>
</evidence>
<sequence>MGILQNIVAVIIVLGLLITIHEFGHFWVARRCGIRVLRFSVGFGKPLISRVDRHGTEFTLAAIPLGGYVRMLDEREGPVDSADQHLAFNRQHVLKRIAVVVAGPLANFILAVVAYWVMFMIGTTAIVPMVGEVSPDSPAARGGLQNGQEIVSVQGRSTPDWNGVNLALVAEIGASGHLEISTRDDLGRLETHQVPVDRFMVRQDPPEPLSTLGFTPWRPDVAPVIGQVLEDSPAAQGGLQAGDRIEAVNGEPVSQWEALVSRVQASAGTPLEMRVAREGRDITLTITPEAREQNGTTTGFMGAGAGSVSWPEAYQRTLSWGPVGAMGQAFSRTGEMTSLTVDAIGKMITGLISPSNLSGPITIARVAGDSARSGVEAFISFLAYLSISLGVLNLLPVPVLDGGHLVYYIIELVRGRPVSERVQAFGMRIGVALIASLMLMAFYFDIMRL</sequence>
<feature type="domain" description="PDZ" evidence="12">
    <location>
        <begin position="198"/>
        <end position="254"/>
    </location>
</feature>
<evidence type="ECO:0000256" key="6">
    <source>
        <dbReference type="ARBA" id="ARBA00022801"/>
    </source>
</evidence>
<evidence type="ECO:0000256" key="11">
    <source>
        <dbReference type="RuleBase" id="RU362031"/>
    </source>
</evidence>
<feature type="transmembrane region" description="Helical" evidence="11">
    <location>
        <begin position="422"/>
        <end position="444"/>
    </location>
</feature>
<dbReference type="GO" id="GO:0016020">
    <property type="term" value="C:membrane"/>
    <property type="evidence" value="ECO:0007669"/>
    <property type="project" value="UniProtKB-SubCell"/>
</dbReference>
<dbReference type="EMBL" id="FOLY01000002">
    <property type="protein sequence ID" value="SFC28484.1"/>
    <property type="molecule type" value="Genomic_DNA"/>
</dbReference>
<dbReference type="InterPro" id="IPR041489">
    <property type="entry name" value="PDZ_6"/>
</dbReference>
<name>A0A1I1HX13_9GAMM</name>
<gene>
    <name evidence="13" type="ORF">SAMN05421848_0881</name>
</gene>
<evidence type="ECO:0000256" key="2">
    <source>
        <dbReference type="ARBA" id="ARBA00004141"/>
    </source>
</evidence>
<dbReference type="AlphaFoldDB" id="A0A1I1HX13"/>
<feature type="transmembrane region" description="Helical" evidence="11">
    <location>
        <begin position="97"/>
        <end position="118"/>
    </location>
</feature>
<dbReference type="InterPro" id="IPR036034">
    <property type="entry name" value="PDZ_sf"/>
</dbReference>
<evidence type="ECO:0000313" key="14">
    <source>
        <dbReference type="Proteomes" id="UP000199046"/>
    </source>
</evidence>
<keyword evidence="7 11" id="KW-0862">Zinc</keyword>
<dbReference type="OrthoDB" id="9782003at2"/>
<dbReference type="SUPFAM" id="SSF50156">
    <property type="entry name" value="PDZ domain-like"/>
    <property type="match status" value="2"/>
</dbReference>
<dbReference type="STRING" id="402385.SAMN05421848_0881"/>
<dbReference type="SMART" id="SM00228">
    <property type="entry name" value="PDZ"/>
    <property type="match status" value="2"/>
</dbReference>
<feature type="transmembrane region" description="Helical" evidence="11">
    <location>
        <begin position="6"/>
        <end position="28"/>
    </location>
</feature>
<dbReference type="GO" id="GO:0004222">
    <property type="term" value="F:metalloendopeptidase activity"/>
    <property type="evidence" value="ECO:0007669"/>
    <property type="project" value="InterPro"/>
</dbReference>
<evidence type="ECO:0000256" key="9">
    <source>
        <dbReference type="ARBA" id="ARBA00023049"/>
    </source>
</evidence>
<evidence type="ECO:0000256" key="1">
    <source>
        <dbReference type="ARBA" id="ARBA00001947"/>
    </source>
</evidence>
<dbReference type="InterPro" id="IPR008915">
    <property type="entry name" value="Peptidase_M50"/>
</dbReference>